<dbReference type="SMR" id="A0A1S3Y5B3"/>
<dbReference type="PANTHER" id="PTHR33067:SF9">
    <property type="entry name" value="RNA-DIRECTED DNA POLYMERASE"/>
    <property type="match status" value="1"/>
</dbReference>
<feature type="domain" description="Retrotransposon gag" evidence="2">
    <location>
        <begin position="154"/>
        <end position="246"/>
    </location>
</feature>
<evidence type="ECO:0000256" key="1">
    <source>
        <dbReference type="SAM" id="MobiDB-lite"/>
    </source>
</evidence>
<accession>A0A1S3Y5B3</accession>
<dbReference type="Gene3D" id="2.40.70.10">
    <property type="entry name" value="Acid Proteases"/>
    <property type="match status" value="1"/>
</dbReference>
<dbReference type="PANTHER" id="PTHR33067">
    <property type="entry name" value="RNA-DIRECTED DNA POLYMERASE-RELATED"/>
    <property type="match status" value="1"/>
</dbReference>
<feature type="region of interest" description="Disordered" evidence="1">
    <location>
        <begin position="346"/>
        <end position="406"/>
    </location>
</feature>
<dbReference type="Pfam" id="PF03732">
    <property type="entry name" value="Retrotrans_gag"/>
    <property type="match status" value="1"/>
</dbReference>
<reference evidence="3" key="1">
    <citation type="submission" date="2025-08" db="UniProtKB">
        <authorList>
            <consortium name="RefSeq"/>
        </authorList>
    </citation>
    <scope>IDENTIFICATION</scope>
</reference>
<proteinExistence type="predicted"/>
<dbReference type="OrthoDB" id="1298831at2759"/>
<feature type="compositionally biased region" description="Low complexity" evidence="1">
    <location>
        <begin position="346"/>
        <end position="366"/>
    </location>
</feature>
<organism evidence="3">
    <name type="scientific">Nicotiana tabacum</name>
    <name type="common">Common tobacco</name>
    <dbReference type="NCBI Taxonomy" id="4097"/>
    <lineage>
        <taxon>Eukaryota</taxon>
        <taxon>Viridiplantae</taxon>
        <taxon>Streptophyta</taxon>
        <taxon>Embryophyta</taxon>
        <taxon>Tracheophyta</taxon>
        <taxon>Spermatophyta</taxon>
        <taxon>Magnoliopsida</taxon>
        <taxon>eudicotyledons</taxon>
        <taxon>Gunneridae</taxon>
        <taxon>Pentapetalae</taxon>
        <taxon>asterids</taxon>
        <taxon>lamiids</taxon>
        <taxon>Solanales</taxon>
        <taxon>Solanaceae</taxon>
        <taxon>Nicotianoideae</taxon>
        <taxon>Nicotianeae</taxon>
        <taxon>Nicotiana</taxon>
    </lineage>
</organism>
<evidence type="ECO:0000313" key="3">
    <source>
        <dbReference type="RefSeq" id="XP_016447082.1"/>
    </source>
</evidence>
<feature type="compositionally biased region" description="Low complexity" evidence="1">
    <location>
        <begin position="395"/>
        <end position="406"/>
    </location>
</feature>
<dbReference type="AlphaFoldDB" id="A0A1S3Y5B3"/>
<dbReference type="PaxDb" id="4097-A0A1S3Y5B3"/>
<dbReference type="InterPro" id="IPR005162">
    <property type="entry name" value="Retrotrans_gag_dom"/>
</dbReference>
<dbReference type="KEGG" id="nta:107772111"/>
<feature type="non-terminal residue" evidence="3">
    <location>
        <position position="921"/>
    </location>
</feature>
<name>A0A1S3Y5B3_TOBAC</name>
<evidence type="ECO:0000259" key="2">
    <source>
        <dbReference type="Pfam" id="PF03732"/>
    </source>
</evidence>
<dbReference type="RefSeq" id="XP_016447082.1">
    <property type="nucleotide sequence ID" value="XM_016591596.1"/>
</dbReference>
<dbReference type="InterPro" id="IPR021109">
    <property type="entry name" value="Peptidase_aspartic_dom_sf"/>
</dbReference>
<dbReference type="OMA" id="PMERESK"/>
<protein>
    <recommendedName>
        <fullName evidence="2">Retrotransposon gag domain-containing protein</fullName>
    </recommendedName>
</protein>
<gene>
    <name evidence="3" type="primary">LOC107772111</name>
</gene>
<dbReference type="CDD" id="cd00303">
    <property type="entry name" value="retropepsin_like"/>
    <property type="match status" value="1"/>
</dbReference>
<sequence>CMPRNSTRIGELLEGLSDPEKIFRALNRANRRLQPPQQIDKFETDMGDAIDPNGNGRHEKVNLNVREAAPLVPEGALYDWAHPTSDNLATAIVVPAIQAESFQITNNMLHLLQNKGLFSGTQLEDPQQHLKNFLSICKTQRQPNVTPKAIRLLLFPFSVTGAAQVWLNSLLINSIATWDELVKQFHNKFHPPNKTAQQIDEIVSFKQKPMETLHETWGRFKGMLVMCPHHGIPEQMLGQRFYMGLSDGLKNIVDASAGGAFLSKTWSEGQSLLDKMAQNSGWTSRNAPITPVVHSVPLDPSNTMAENMATLLTQMSILTKKPIGNPWNTELDHHHQHPEDMNYVANYGGQRQGNQNWGQQTQQQYRPPQPQYNAGNMGGMRPPNNMAPYPRPQGYNNQQQRYHPPQQQHVQVGQISMSLNNRPQGTLPADTQINPKDQGPKQLMAVSLRNGRDLDEEQERARDNIQAETLIQLPIELDEYTRLTDVTVQPAHQEKNTPQETEKVAKTVEEPVVEIVAEKEKSQVIGKKSPPPPFPQRLAKHQKDEQYKKFFEMLKQIQVNIPLIEALKEMHGYAKMMKDLMSRKFDFQDLATVTLTQTCSAVVTRLVAEKLSDPGSFTIPCTIGNFAFAKALCDLGASINLMPLGIYKRLGIGRARPTSMLLQLADRTVKRPFGILDDGLIQVGKFVFPTDFVILDCKVDEEIPIILGRPFLATGTTLIDCETGELKMRLNDEEIILNVQKSMRRPSEFANCSLIDAVDVIVQSDDYVLTIKDTLAACLTNLEEVNGEDLAEWVLALEGRGFWDRELEFEPLHLGKRETPPAKPSIEEPPKLELKPLPTHLRYEFLGPDSTLPVIISPGLLDVQVQQLLQVLKECKTVIGWTMADIKGISPAYCMHKILLEEGHKPSREHQRRLNPNMKEV</sequence>
<feature type="non-terminal residue" evidence="3">
    <location>
        <position position="1"/>
    </location>
</feature>